<dbReference type="InterPro" id="IPR044492">
    <property type="entry name" value="P_typ_ATPase_HD_dom"/>
</dbReference>
<keyword evidence="13" id="KW-0406">Ion transport</keyword>
<dbReference type="GO" id="GO:0046872">
    <property type="term" value="F:metal ion binding"/>
    <property type="evidence" value="ECO:0007669"/>
    <property type="project" value="UniProtKB-KW"/>
</dbReference>
<protein>
    <recommendedName>
        <fullName evidence="3">P-type H(+)-exporting transporter</fullName>
        <ecNumber evidence="3">7.1.2.1</ecNumber>
    </recommendedName>
</protein>
<keyword evidence="10" id="KW-0460">Magnesium</keyword>
<dbReference type="FunFam" id="3.40.50.1000:FF:000211">
    <property type="entry name" value="Plasma membrane ATPase"/>
    <property type="match status" value="1"/>
</dbReference>
<dbReference type="InterPro" id="IPR023298">
    <property type="entry name" value="ATPase_P-typ_TM_dom_sf"/>
</dbReference>
<dbReference type="InterPro" id="IPR036412">
    <property type="entry name" value="HAD-like_sf"/>
</dbReference>
<dbReference type="SFLD" id="SFLDF00027">
    <property type="entry name" value="p-type_atpase"/>
    <property type="match status" value="1"/>
</dbReference>
<dbReference type="InterPro" id="IPR023299">
    <property type="entry name" value="ATPase_P-typ_cyto_dom_N"/>
</dbReference>
<dbReference type="SUPFAM" id="SSF81653">
    <property type="entry name" value="Calcium ATPase, transduction domain A"/>
    <property type="match status" value="1"/>
</dbReference>
<feature type="coiled-coil region" evidence="16">
    <location>
        <begin position="822"/>
        <end position="849"/>
    </location>
</feature>
<dbReference type="PROSITE" id="PS00154">
    <property type="entry name" value="ATPASE_E1_E2"/>
    <property type="match status" value="1"/>
</dbReference>
<dbReference type="Pfam" id="PF00122">
    <property type="entry name" value="E1-E2_ATPase"/>
    <property type="match status" value="1"/>
</dbReference>
<dbReference type="SUPFAM" id="SSF56784">
    <property type="entry name" value="HAD-like"/>
    <property type="match status" value="1"/>
</dbReference>
<evidence type="ECO:0000256" key="7">
    <source>
        <dbReference type="ARBA" id="ARBA00022741"/>
    </source>
</evidence>
<proteinExistence type="inferred from homology"/>
<evidence type="ECO:0000256" key="5">
    <source>
        <dbReference type="ARBA" id="ARBA00022692"/>
    </source>
</evidence>
<keyword evidence="12 17" id="KW-1133">Transmembrane helix</keyword>
<evidence type="ECO:0000256" key="12">
    <source>
        <dbReference type="ARBA" id="ARBA00022989"/>
    </source>
</evidence>
<dbReference type="Proteomes" id="UP001162972">
    <property type="component" value="Chromosome 18"/>
</dbReference>
<dbReference type="GO" id="GO:0008553">
    <property type="term" value="F:P-type proton-exporting transporter activity"/>
    <property type="evidence" value="ECO:0007669"/>
    <property type="project" value="UniProtKB-EC"/>
</dbReference>
<feature type="transmembrane region" description="Helical" evidence="17">
    <location>
        <begin position="714"/>
        <end position="740"/>
    </location>
</feature>
<feature type="transmembrane region" description="Helical" evidence="17">
    <location>
        <begin position="98"/>
        <end position="114"/>
    </location>
</feature>
<dbReference type="AlphaFoldDB" id="A0AAD6L5Q6"/>
<keyword evidence="9" id="KW-0067">ATP-binding</keyword>
<dbReference type="SUPFAM" id="SSF81665">
    <property type="entry name" value="Calcium ATPase, transmembrane domain M"/>
    <property type="match status" value="1"/>
</dbReference>
<keyword evidence="11" id="KW-1278">Translocase</keyword>
<dbReference type="EMBL" id="JAPFFJ010000001">
    <property type="protein sequence ID" value="KAJ6435743.1"/>
    <property type="molecule type" value="Genomic_DNA"/>
</dbReference>
<sequence>MGDVSLEQIKNENIDLERIPVKEVFEQLRCTKEGLTSAQGEERLAIFGPNKLEEKKESKFLKFLGFMWNPLSWVMEAAAIMAIALANGGGKPPDWQDFVGIIVLLIINSTISFIEENNAGNAAAALMAGLAPKTKVLRDGKWSEQDAAILVPGDMISIKLGDIIPADARLMEGDALKIDQSALTGESLPVTKNPGDGIFSGSTCKQGEIEAVVIATGVHTFFGKAAHLVDNTNNVGHFQKVLTAIGNFCICSIAIGMLIEIIVMYPIQKEEQGAITKRMTAIEEMAGMDVLCSDKTGTLTLNKLTVDKNLIEVFAKDMDKDTLLLHAARGSRIENQDAIDASIVGMLGDPKEARADITEVHFLPFNPVEKRTAITYYDSKGDWYRSSKGAPEQIIDLCQLKGEMKKKAHEIIDNFAERGLRSLGVARQTIPEKNKESEGEPWEFVGLLPLFDPPRHDSAETIRRALDLGVNVKMITGDQLAIGKRDWSQAWDGYKHDEGIAGIPVDELIEKADGFAGVFPEHKYEIVKKLQERKHICGMTGDGVNDAPALKKADIGIAVADATDAARGASDIVLTEPGLSVIISAVLTSRAIFQRMKNYTIYAVSITIRIVLGFLLVALIWKFDFSPFMCPIHGSSRKSFATGVVLGTYMSIMTVVFFWLVHDTDFFPEKFGVRSIRGKPDELTAALYLQVSIISQALIFVTRSRSWSFVECPGLLLIGAFIAAQLVATVIAVYATWSFARIQGVGWGWAGIIWIYSIITYIPLDVLKFIIRYALTGKAWDNLLQNKTAFTNKKDYGKGEREAQWATAQRTLHGLQPPETMFNDKTTTYRELNELAEQAKKRAEVARLRELHTLKGHVDSVVKMKGLDIDTIQQHYTV</sequence>
<keyword evidence="4" id="KW-0597">Phosphoprotein</keyword>
<evidence type="ECO:0000256" key="16">
    <source>
        <dbReference type="SAM" id="Coils"/>
    </source>
</evidence>
<dbReference type="SFLD" id="SFLDG00002">
    <property type="entry name" value="C1.7:_P-type_atpase_like"/>
    <property type="match status" value="1"/>
</dbReference>
<dbReference type="FunFam" id="3.40.1110.10:FF:000004">
    <property type="entry name" value="Plasma membrane ATPase"/>
    <property type="match status" value="1"/>
</dbReference>
<reference evidence="19 20" key="1">
    <citation type="journal article" date="2023" name="Int. J. Mol. Sci.">
        <title>De Novo Assembly and Annotation of 11 Diverse Shrub Willow (Salix) Genomes Reveals Novel Gene Organization in Sex-Linked Regions.</title>
        <authorList>
            <person name="Hyden B."/>
            <person name="Feng K."/>
            <person name="Yates T.B."/>
            <person name="Jawdy S."/>
            <person name="Cereghino C."/>
            <person name="Smart L.B."/>
            <person name="Muchero W."/>
        </authorList>
    </citation>
    <scope>NUCLEOTIDE SEQUENCE [LARGE SCALE GENOMIC DNA]</scope>
    <source>
        <tissue evidence="19">Shoot tip</tissue>
    </source>
</reference>
<dbReference type="GO" id="GO:0016887">
    <property type="term" value="F:ATP hydrolysis activity"/>
    <property type="evidence" value="ECO:0007669"/>
    <property type="project" value="InterPro"/>
</dbReference>
<comment type="similarity">
    <text evidence="2">Belongs to the cation transport ATPase (P-type) (TC 3.A.3) family. Type IIIA subfamily.</text>
</comment>
<dbReference type="InterPro" id="IPR018303">
    <property type="entry name" value="ATPase_P-typ_P_site"/>
</dbReference>
<dbReference type="InterPro" id="IPR023214">
    <property type="entry name" value="HAD_sf"/>
</dbReference>
<evidence type="ECO:0000256" key="6">
    <source>
        <dbReference type="ARBA" id="ARBA00022723"/>
    </source>
</evidence>
<dbReference type="Gene3D" id="6.10.140.890">
    <property type="match status" value="1"/>
</dbReference>
<keyword evidence="14 17" id="KW-0472">Membrane</keyword>
<dbReference type="CDD" id="cd02076">
    <property type="entry name" value="P-type_ATPase_H"/>
    <property type="match status" value="1"/>
</dbReference>
<dbReference type="PANTHER" id="PTHR42861">
    <property type="entry name" value="CALCIUM-TRANSPORTING ATPASE"/>
    <property type="match status" value="1"/>
</dbReference>
<evidence type="ECO:0000256" key="3">
    <source>
        <dbReference type="ARBA" id="ARBA00012476"/>
    </source>
</evidence>
<dbReference type="FunFam" id="2.70.150.10:FF:000004">
    <property type="entry name" value="Plasma membrane ATPase"/>
    <property type="match status" value="1"/>
</dbReference>
<dbReference type="NCBIfam" id="TIGR01494">
    <property type="entry name" value="ATPase_P-type"/>
    <property type="match status" value="1"/>
</dbReference>
<comment type="caution">
    <text evidence="19">The sequence shown here is derived from an EMBL/GenBank/DDBJ whole genome shotgun (WGS) entry which is preliminary data.</text>
</comment>
<evidence type="ECO:0000256" key="10">
    <source>
        <dbReference type="ARBA" id="ARBA00022842"/>
    </source>
</evidence>
<evidence type="ECO:0000256" key="17">
    <source>
        <dbReference type="SAM" id="Phobius"/>
    </source>
</evidence>
<evidence type="ECO:0000256" key="8">
    <source>
        <dbReference type="ARBA" id="ARBA00022781"/>
    </source>
</evidence>
<keyword evidence="20" id="KW-1185">Reference proteome</keyword>
<organism evidence="19 20">
    <name type="scientific">Salix udensis</name>
    <dbReference type="NCBI Taxonomy" id="889485"/>
    <lineage>
        <taxon>Eukaryota</taxon>
        <taxon>Viridiplantae</taxon>
        <taxon>Streptophyta</taxon>
        <taxon>Embryophyta</taxon>
        <taxon>Tracheophyta</taxon>
        <taxon>Spermatophyta</taxon>
        <taxon>Magnoliopsida</taxon>
        <taxon>eudicotyledons</taxon>
        <taxon>Gunneridae</taxon>
        <taxon>Pentapetalae</taxon>
        <taxon>rosids</taxon>
        <taxon>fabids</taxon>
        <taxon>Malpighiales</taxon>
        <taxon>Salicaceae</taxon>
        <taxon>Saliceae</taxon>
        <taxon>Salix</taxon>
    </lineage>
</organism>
<keyword evidence="8" id="KW-0375">Hydrogen ion transport</keyword>
<feature type="transmembrane region" description="Helical" evidence="17">
    <location>
        <begin position="63"/>
        <end position="86"/>
    </location>
</feature>
<feature type="transmembrane region" description="Helical" evidence="17">
    <location>
        <begin position="599"/>
        <end position="620"/>
    </location>
</feature>
<feature type="domain" description="Cation-transporting P-type ATPase N-terminal" evidence="18">
    <location>
        <begin position="15"/>
        <end position="87"/>
    </location>
</feature>
<name>A0AAD6L5Q6_9ROSI</name>
<dbReference type="InterPro" id="IPR059000">
    <property type="entry name" value="ATPase_P-type_domA"/>
</dbReference>
<gene>
    <name evidence="19" type="ORF">OIU84_000875</name>
</gene>
<evidence type="ECO:0000256" key="2">
    <source>
        <dbReference type="ARBA" id="ARBA00008804"/>
    </source>
</evidence>
<dbReference type="GO" id="GO:0016020">
    <property type="term" value="C:membrane"/>
    <property type="evidence" value="ECO:0007669"/>
    <property type="project" value="UniProtKB-SubCell"/>
</dbReference>
<evidence type="ECO:0000256" key="15">
    <source>
        <dbReference type="ARBA" id="ARBA00048122"/>
    </source>
</evidence>
<dbReference type="GO" id="GO:0120029">
    <property type="term" value="P:proton export across plasma membrane"/>
    <property type="evidence" value="ECO:0007669"/>
    <property type="project" value="InterPro"/>
</dbReference>
<dbReference type="InterPro" id="IPR004014">
    <property type="entry name" value="ATPase_P-typ_cation-transptr_N"/>
</dbReference>
<evidence type="ECO:0000313" key="19">
    <source>
        <dbReference type="EMBL" id="KAJ6435743.1"/>
    </source>
</evidence>
<keyword evidence="5 17" id="KW-0812">Transmembrane</keyword>
<dbReference type="Pfam" id="PF00702">
    <property type="entry name" value="Hydrolase"/>
    <property type="match status" value="1"/>
</dbReference>
<dbReference type="PRINTS" id="PR00119">
    <property type="entry name" value="CATATPASE"/>
</dbReference>
<dbReference type="InterPro" id="IPR006534">
    <property type="entry name" value="P-type_ATPase_IIIA"/>
</dbReference>
<dbReference type="GO" id="GO:0005524">
    <property type="term" value="F:ATP binding"/>
    <property type="evidence" value="ECO:0007669"/>
    <property type="project" value="UniProtKB-KW"/>
</dbReference>
<keyword evidence="13" id="KW-0813">Transport</keyword>
<dbReference type="InterPro" id="IPR008250">
    <property type="entry name" value="ATPase_P-typ_transduc_dom_A_sf"/>
</dbReference>
<dbReference type="Gene3D" id="1.20.1110.10">
    <property type="entry name" value="Calcium-transporting ATPase, transmembrane domain"/>
    <property type="match status" value="3"/>
</dbReference>
<evidence type="ECO:0000259" key="18">
    <source>
        <dbReference type="SMART" id="SM00831"/>
    </source>
</evidence>
<evidence type="ECO:0000256" key="1">
    <source>
        <dbReference type="ARBA" id="ARBA00004141"/>
    </source>
</evidence>
<evidence type="ECO:0000256" key="13">
    <source>
        <dbReference type="ARBA" id="ARBA00023065"/>
    </source>
</evidence>
<dbReference type="SMART" id="SM00831">
    <property type="entry name" value="Cation_ATPase_N"/>
    <property type="match status" value="1"/>
</dbReference>
<dbReference type="Gene3D" id="3.40.50.1000">
    <property type="entry name" value="HAD superfamily/HAD-like"/>
    <property type="match status" value="1"/>
</dbReference>
<dbReference type="SFLD" id="SFLDS00003">
    <property type="entry name" value="Haloacid_Dehalogenase"/>
    <property type="match status" value="1"/>
</dbReference>
<keyword evidence="7" id="KW-0547">Nucleotide-binding</keyword>
<feature type="transmembrane region" description="Helical" evidence="17">
    <location>
        <begin position="640"/>
        <end position="661"/>
    </location>
</feature>
<dbReference type="InterPro" id="IPR001757">
    <property type="entry name" value="P_typ_ATPase"/>
</dbReference>
<keyword evidence="16" id="KW-0175">Coiled coil</keyword>
<feature type="transmembrane region" description="Helical" evidence="17">
    <location>
        <begin position="685"/>
        <end position="702"/>
    </location>
</feature>
<dbReference type="EC" id="7.1.2.1" evidence="3"/>
<evidence type="ECO:0000256" key="9">
    <source>
        <dbReference type="ARBA" id="ARBA00022840"/>
    </source>
</evidence>
<feature type="transmembrane region" description="Helical" evidence="17">
    <location>
        <begin position="746"/>
        <end position="764"/>
    </location>
</feature>
<feature type="transmembrane region" description="Helical" evidence="17">
    <location>
        <begin position="241"/>
        <end position="267"/>
    </location>
</feature>
<evidence type="ECO:0000256" key="4">
    <source>
        <dbReference type="ARBA" id="ARBA00022553"/>
    </source>
</evidence>
<evidence type="ECO:0000256" key="11">
    <source>
        <dbReference type="ARBA" id="ARBA00022967"/>
    </source>
</evidence>
<dbReference type="Gene3D" id="3.40.1110.10">
    <property type="entry name" value="Calcium-transporting ATPase, cytoplasmic domain N"/>
    <property type="match status" value="1"/>
</dbReference>
<comment type="catalytic activity">
    <reaction evidence="15">
        <text>ATP + H2O + H(+)(in) = ADP + phosphate + 2 H(+)(out)</text>
        <dbReference type="Rhea" id="RHEA:20852"/>
        <dbReference type="ChEBI" id="CHEBI:15377"/>
        <dbReference type="ChEBI" id="CHEBI:15378"/>
        <dbReference type="ChEBI" id="CHEBI:30616"/>
        <dbReference type="ChEBI" id="CHEBI:43474"/>
        <dbReference type="ChEBI" id="CHEBI:456216"/>
        <dbReference type="EC" id="7.1.2.1"/>
    </reaction>
</comment>
<evidence type="ECO:0000313" key="20">
    <source>
        <dbReference type="Proteomes" id="UP001162972"/>
    </source>
</evidence>
<dbReference type="PRINTS" id="PR00120">
    <property type="entry name" value="HATPASE"/>
</dbReference>
<comment type="subcellular location">
    <subcellularLocation>
        <location evidence="1">Membrane</location>
        <topology evidence="1">Multi-pass membrane protein</topology>
    </subcellularLocation>
</comment>
<dbReference type="Pfam" id="PF00690">
    <property type="entry name" value="Cation_ATPase_N"/>
    <property type="match status" value="1"/>
</dbReference>
<keyword evidence="6" id="KW-0479">Metal-binding</keyword>
<accession>A0AAD6L5Q6</accession>
<evidence type="ECO:0000256" key="14">
    <source>
        <dbReference type="ARBA" id="ARBA00023136"/>
    </source>
</evidence>